<dbReference type="Proteomes" id="UP000284824">
    <property type="component" value="Unassembled WGS sequence"/>
</dbReference>
<keyword evidence="2 4" id="KW-0418">Kinase</keyword>
<name>A0A438MNZ9_9ACTN</name>
<feature type="domain" description="Carbohydrate kinase PfkB" evidence="3">
    <location>
        <begin position="159"/>
        <end position="292"/>
    </location>
</feature>
<evidence type="ECO:0000259" key="3">
    <source>
        <dbReference type="Pfam" id="PF00294"/>
    </source>
</evidence>
<proteinExistence type="predicted"/>
<dbReference type="OrthoDB" id="9813569at2"/>
<dbReference type="PANTHER" id="PTHR10584">
    <property type="entry name" value="SUGAR KINASE"/>
    <property type="match status" value="1"/>
</dbReference>
<dbReference type="GO" id="GO:0016301">
    <property type="term" value="F:kinase activity"/>
    <property type="evidence" value="ECO:0007669"/>
    <property type="project" value="UniProtKB-KW"/>
</dbReference>
<dbReference type="RefSeq" id="WP_127939956.1">
    <property type="nucleotide sequence ID" value="NZ_SAUN01000001.1"/>
</dbReference>
<accession>A0A438MNZ9</accession>
<dbReference type="Pfam" id="PF00294">
    <property type="entry name" value="PfkB"/>
    <property type="match status" value="1"/>
</dbReference>
<sequence>MPDNAVQPQLDVFVSGLLFFDVVFAGLEQGPKPGTEIWTTEMASGPGGIANFAYTLARLGLRSGLAAAFGDDPFGRYCWTALSEGEGVDLTRSRLFSGWSTPTTASLAYDGDRALITHGSPPPLGADEMIGDPPAARAAIVHLGPEPVDWPAKTGGLVFADVGWDPTEQWSSAMLDQLAGCHAFMPNAHEAMSYTRTHTPAAALSRLGDLVPLAVVTCGGDGVLAVDASTGEAANVPGLPVDVHDPTGAGDVFGAGLVVGTLAGWPLAERIRFANLVAALSVRRVGGAPSAPRWADVAGWWRDLTDQRLRREYGFIPDVIPHNPEG</sequence>
<dbReference type="Gene3D" id="3.40.1190.20">
    <property type="match status" value="1"/>
</dbReference>
<reference evidence="4 5" key="1">
    <citation type="submission" date="2019-01" db="EMBL/GenBank/DDBJ databases">
        <title>Sequencing the genomes of 1000 actinobacteria strains.</title>
        <authorList>
            <person name="Klenk H.-P."/>
        </authorList>
    </citation>
    <scope>NUCLEOTIDE SEQUENCE [LARGE SCALE GENOMIC DNA]</scope>
    <source>
        <strain evidence="4 5">DSM 43925</strain>
    </source>
</reference>
<evidence type="ECO:0000313" key="4">
    <source>
        <dbReference type="EMBL" id="RVX47538.1"/>
    </source>
</evidence>
<evidence type="ECO:0000256" key="1">
    <source>
        <dbReference type="ARBA" id="ARBA00022679"/>
    </source>
</evidence>
<protein>
    <submittedName>
        <fullName evidence="4">Sugar/nucleoside kinase (Ribokinase family)</fullName>
    </submittedName>
</protein>
<dbReference type="InterPro" id="IPR029056">
    <property type="entry name" value="Ribokinase-like"/>
</dbReference>
<dbReference type="PROSITE" id="PS00584">
    <property type="entry name" value="PFKB_KINASES_2"/>
    <property type="match status" value="1"/>
</dbReference>
<dbReference type="InterPro" id="IPR011611">
    <property type="entry name" value="PfkB_dom"/>
</dbReference>
<evidence type="ECO:0000313" key="5">
    <source>
        <dbReference type="Proteomes" id="UP000284824"/>
    </source>
</evidence>
<comment type="caution">
    <text evidence="4">The sequence shown here is derived from an EMBL/GenBank/DDBJ whole genome shotgun (WGS) entry which is preliminary data.</text>
</comment>
<dbReference type="AlphaFoldDB" id="A0A438MNZ9"/>
<dbReference type="CDD" id="cd01942">
    <property type="entry name" value="ribokinase_group_A"/>
    <property type="match status" value="1"/>
</dbReference>
<dbReference type="InterPro" id="IPR002173">
    <property type="entry name" value="Carboh/pur_kinase_PfkB_CS"/>
</dbReference>
<organism evidence="4 5">
    <name type="scientific">Nonomuraea polychroma</name>
    <dbReference type="NCBI Taxonomy" id="46176"/>
    <lineage>
        <taxon>Bacteria</taxon>
        <taxon>Bacillati</taxon>
        <taxon>Actinomycetota</taxon>
        <taxon>Actinomycetes</taxon>
        <taxon>Streptosporangiales</taxon>
        <taxon>Streptosporangiaceae</taxon>
        <taxon>Nonomuraea</taxon>
    </lineage>
</organism>
<gene>
    <name evidence="4" type="ORF">EDD27_10475</name>
</gene>
<dbReference type="PANTHER" id="PTHR10584:SF166">
    <property type="entry name" value="RIBOKINASE"/>
    <property type="match status" value="1"/>
</dbReference>
<keyword evidence="5" id="KW-1185">Reference proteome</keyword>
<dbReference type="SUPFAM" id="SSF53613">
    <property type="entry name" value="Ribokinase-like"/>
    <property type="match status" value="1"/>
</dbReference>
<evidence type="ECO:0000256" key="2">
    <source>
        <dbReference type="ARBA" id="ARBA00022777"/>
    </source>
</evidence>
<dbReference type="EMBL" id="SAUN01000001">
    <property type="protein sequence ID" value="RVX47538.1"/>
    <property type="molecule type" value="Genomic_DNA"/>
</dbReference>
<keyword evidence="1" id="KW-0808">Transferase</keyword>